<dbReference type="RefSeq" id="WP_250427976.1">
    <property type="nucleotide sequence ID" value="NZ_JALPRR010000001.1"/>
</dbReference>
<protein>
    <submittedName>
        <fullName evidence="2">Uncharacterized protein</fullName>
    </submittedName>
</protein>
<accession>A0ABW5CV56</accession>
<reference evidence="3" key="1">
    <citation type="journal article" date="2019" name="Int. J. Syst. Evol. Microbiol.">
        <title>The Global Catalogue of Microorganisms (GCM) 10K type strain sequencing project: providing services to taxonomists for standard genome sequencing and annotation.</title>
        <authorList>
            <consortium name="The Broad Institute Genomics Platform"/>
            <consortium name="The Broad Institute Genome Sequencing Center for Infectious Disease"/>
            <person name="Wu L."/>
            <person name="Ma J."/>
        </authorList>
    </citation>
    <scope>NUCLEOTIDE SEQUENCE [LARGE SCALE GENOMIC DNA]</scope>
    <source>
        <strain evidence="3">CGMCC 4.1782</strain>
    </source>
</reference>
<feature type="region of interest" description="Disordered" evidence="1">
    <location>
        <begin position="48"/>
        <end position="79"/>
    </location>
</feature>
<name>A0ABW5CV56_9BACT</name>
<evidence type="ECO:0000313" key="3">
    <source>
        <dbReference type="Proteomes" id="UP001597374"/>
    </source>
</evidence>
<dbReference type="EMBL" id="JBHUIM010000001">
    <property type="protein sequence ID" value="MFD2246282.1"/>
    <property type="molecule type" value="Genomic_DNA"/>
</dbReference>
<organism evidence="2 3">
    <name type="scientific">Pontibacter ruber</name>
    <dbReference type="NCBI Taxonomy" id="1343895"/>
    <lineage>
        <taxon>Bacteria</taxon>
        <taxon>Pseudomonadati</taxon>
        <taxon>Bacteroidota</taxon>
        <taxon>Cytophagia</taxon>
        <taxon>Cytophagales</taxon>
        <taxon>Hymenobacteraceae</taxon>
        <taxon>Pontibacter</taxon>
    </lineage>
</organism>
<proteinExistence type="predicted"/>
<keyword evidence="3" id="KW-1185">Reference proteome</keyword>
<dbReference type="Proteomes" id="UP001597374">
    <property type="component" value="Unassembled WGS sequence"/>
</dbReference>
<evidence type="ECO:0000256" key="1">
    <source>
        <dbReference type="SAM" id="MobiDB-lite"/>
    </source>
</evidence>
<gene>
    <name evidence="2" type="ORF">ACFSKP_08450</name>
</gene>
<evidence type="ECO:0000313" key="2">
    <source>
        <dbReference type="EMBL" id="MFD2246282.1"/>
    </source>
</evidence>
<feature type="compositionally biased region" description="Basic and acidic residues" evidence="1">
    <location>
        <begin position="48"/>
        <end position="68"/>
    </location>
</feature>
<sequence>MRRHRRPSTGAISDTWNYSQRSADESLEFTHQFTDTVNEPLMEEDRIEHEKQLHHPVEPTNEPAERTDMVPPEEGNTEV</sequence>
<comment type="caution">
    <text evidence="2">The sequence shown here is derived from an EMBL/GenBank/DDBJ whole genome shotgun (WGS) entry which is preliminary data.</text>
</comment>